<dbReference type="InterPro" id="IPR018951">
    <property type="entry name" value="Fumarase_C_C"/>
</dbReference>
<dbReference type="Gene3D" id="1.10.40.30">
    <property type="entry name" value="Fumarase/aspartase (C-terminal domain)"/>
    <property type="match status" value="1"/>
</dbReference>
<feature type="binding site" evidence="3">
    <location>
        <begin position="98"/>
        <end position="100"/>
    </location>
    <ligand>
        <name>substrate</name>
    </ligand>
</feature>
<dbReference type="FunFam" id="1.20.200.10:FF:000001">
    <property type="entry name" value="Fumarate hydratase, mitochondrial"/>
    <property type="match status" value="1"/>
</dbReference>
<dbReference type="FunFam" id="1.10.275.10:FF:000001">
    <property type="entry name" value="Fumarate hydratase, mitochondrial"/>
    <property type="match status" value="1"/>
</dbReference>
<dbReference type="GO" id="GO:0005737">
    <property type="term" value="C:cytoplasm"/>
    <property type="evidence" value="ECO:0007669"/>
    <property type="project" value="UniProtKB-SubCell"/>
</dbReference>
<dbReference type="RefSeq" id="WP_006365825.1">
    <property type="nucleotide sequence ID" value="NZ_AASE01000004.1"/>
</dbReference>
<comment type="caution">
    <text evidence="3">Lacks conserved residue(s) required for the propagation of feature annotation.</text>
</comment>
<dbReference type="NCBIfam" id="NF008909">
    <property type="entry name" value="PRK12273.1"/>
    <property type="match status" value="1"/>
</dbReference>
<feature type="domain" description="Fumarate lyase N-terminal" evidence="4">
    <location>
        <begin position="11"/>
        <end position="343"/>
    </location>
</feature>
<dbReference type="Proteomes" id="UP000004162">
    <property type="component" value="Unassembled WGS sequence"/>
</dbReference>
<dbReference type="GO" id="GO:0006099">
    <property type="term" value="P:tricarboxylic acid cycle"/>
    <property type="evidence" value="ECO:0007669"/>
    <property type="project" value="UniProtKB-UniRule"/>
</dbReference>
<dbReference type="PRINTS" id="PR00145">
    <property type="entry name" value="ARGSUCLYASE"/>
</dbReference>
<name>Q0YT67_9CHLB</name>
<dbReference type="InterPro" id="IPR008948">
    <property type="entry name" value="L-Aspartase-like"/>
</dbReference>
<feature type="binding site" evidence="3">
    <location>
        <position position="188"/>
    </location>
    <ligand>
        <name>substrate</name>
    </ligand>
</feature>
<dbReference type="Gene3D" id="1.20.200.10">
    <property type="entry name" value="Fumarase/aspartase (Central domain)"/>
    <property type="match status" value="1"/>
</dbReference>
<dbReference type="FunFam" id="1.10.40.30:FF:000002">
    <property type="entry name" value="Fumarate hydratase class II"/>
    <property type="match status" value="1"/>
</dbReference>
<protein>
    <recommendedName>
        <fullName evidence="3">Fumarate hydratase class II</fullName>
        <shortName evidence="3">Fumarase C</shortName>
        <ecNumber evidence="3">4.2.1.2</ecNumber>
    </recommendedName>
    <alternativeName>
        <fullName evidence="3">Aerobic fumarase</fullName>
    </alternativeName>
    <alternativeName>
        <fullName evidence="3">Iron-independent fumarase</fullName>
    </alternativeName>
</protein>
<sequence length="462" mass="49598">MKYRVEKDTLGEVRVPADRYWGAQTQRSLENFRIGPPGSMPKAVIEAFGYLKKASAIANCELGVLDVEKMNVIAMVCDEIITGELDDHFPLVIWQTGSGTQTNMNVNEVIANRAHILSGKRLGEGKRLLKPNDDVNLSHSSNDAFPTAMNIAAYGMIGRKTIPGMQQLRHELSVLSEATMDIVKTGRTHLMDATPITLGQEFSGYVSQLDHALAAISNTMPHLTELALGGTAVGTGLNAPEGYAKKVARTIAQLTGHPFVSAENKFEATAAHDALVETHAALKQAAVSLMKIANDIRLLASGPRCGIGEIRLPSNEPGSSIMPGKVNPTQAEALTMVCAQVIGNDVTLSVGGMQGHLELNVFGPVMIANILQSAELLGDASLSFAFNCVRGIEPEQERITAHLERSLMLATALNPHIGYERAAEIVKRAADSAITLREAAVLSGYLTAEEFDRWVDPGKMIG</sequence>
<evidence type="ECO:0000256" key="2">
    <source>
        <dbReference type="ARBA" id="ARBA00023239"/>
    </source>
</evidence>
<comment type="caution">
    <text evidence="6">The sequence shown here is derived from an EMBL/GenBank/DDBJ whole genome shotgun (WGS) entry which is preliminary data.</text>
</comment>
<evidence type="ECO:0000313" key="7">
    <source>
        <dbReference type="Proteomes" id="UP000004162"/>
    </source>
</evidence>
<keyword evidence="3" id="KW-0816">Tricarboxylic acid cycle</keyword>
<proteinExistence type="inferred from homology"/>
<dbReference type="InterPro" id="IPR020557">
    <property type="entry name" value="Fumarate_lyase_CS"/>
</dbReference>
<evidence type="ECO:0000256" key="1">
    <source>
        <dbReference type="ARBA" id="ARBA00009084"/>
    </source>
</evidence>
<feature type="binding site" evidence="3">
    <location>
        <position position="320"/>
    </location>
    <ligand>
        <name>substrate</name>
    </ligand>
</feature>
<dbReference type="OrthoDB" id="9802809at2"/>
<dbReference type="Gene3D" id="1.10.275.10">
    <property type="entry name" value="Fumarase/aspartase (N-terminal domain)"/>
    <property type="match status" value="1"/>
</dbReference>
<evidence type="ECO:0000313" key="6">
    <source>
        <dbReference type="EMBL" id="EAT59398.1"/>
    </source>
</evidence>
<comment type="subunit">
    <text evidence="3">Homotetramer.</text>
</comment>
<accession>Q0YT67</accession>
<dbReference type="GO" id="GO:0004333">
    <property type="term" value="F:fumarate hydratase activity"/>
    <property type="evidence" value="ECO:0007669"/>
    <property type="project" value="UniProtKB-UniRule"/>
</dbReference>
<dbReference type="InterPro" id="IPR000362">
    <property type="entry name" value="Fumarate_lyase_fam"/>
</dbReference>
<dbReference type="InterPro" id="IPR005677">
    <property type="entry name" value="Fum_hydII"/>
</dbReference>
<dbReference type="PANTHER" id="PTHR11444">
    <property type="entry name" value="ASPARTATEAMMONIA/ARGININOSUCCINATE/ADENYLOSUCCINATE LYASE"/>
    <property type="match status" value="1"/>
</dbReference>
<keyword evidence="7" id="KW-1185">Reference proteome</keyword>
<feature type="site" description="Important for catalytic activity" evidence="3">
    <location>
        <position position="332"/>
    </location>
</feature>
<dbReference type="PANTHER" id="PTHR11444:SF1">
    <property type="entry name" value="FUMARATE HYDRATASE, MITOCHONDRIAL"/>
    <property type="match status" value="1"/>
</dbReference>
<dbReference type="HAMAP" id="MF_00743">
    <property type="entry name" value="FumaraseC"/>
    <property type="match status" value="1"/>
</dbReference>
<comment type="function">
    <text evidence="3">Involved in the TCA cycle. Catalyzes the stereospecific interconversion of fumarate to L-malate.</text>
</comment>
<dbReference type="InterPro" id="IPR022761">
    <property type="entry name" value="Fumarate_lyase_N"/>
</dbReference>
<dbReference type="Pfam" id="PF10415">
    <property type="entry name" value="FumaraseC_C"/>
    <property type="match status" value="1"/>
</dbReference>
<reference evidence="6 7" key="1">
    <citation type="submission" date="2006-07" db="EMBL/GenBank/DDBJ databases">
        <title>Annotation of the draft genome assembly of Chlorobium ferroxidans DSM 13031.</title>
        <authorList>
            <consortium name="US DOE Joint Genome Institute (JGI-ORNL)"/>
            <person name="Larimer F."/>
            <person name="Land M."/>
            <person name="Hauser L."/>
        </authorList>
    </citation>
    <scope>NUCLEOTIDE SEQUENCE [LARGE SCALE GENOMIC DNA]</scope>
    <source>
        <strain evidence="6 7">DSM 13031</strain>
    </source>
</reference>
<dbReference type="CDD" id="cd01362">
    <property type="entry name" value="Fumarase_classII"/>
    <property type="match status" value="1"/>
</dbReference>
<keyword evidence="3" id="KW-0963">Cytoplasm</keyword>
<feature type="binding site" evidence="3">
    <location>
        <begin position="140"/>
        <end position="142"/>
    </location>
    <ligand>
        <name>substrate</name>
    </ligand>
</feature>
<dbReference type="GO" id="GO:0006106">
    <property type="term" value="P:fumarate metabolic process"/>
    <property type="evidence" value="ECO:0007669"/>
    <property type="project" value="InterPro"/>
</dbReference>
<feature type="active site" description="Proton donor/acceptor" evidence="3">
    <location>
        <position position="189"/>
    </location>
</feature>
<gene>
    <name evidence="3" type="primary">fumC</name>
    <name evidence="6" type="ORF">CferDRAFT_1325</name>
</gene>
<dbReference type="Pfam" id="PF00206">
    <property type="entry name" value="Lyase_1"/>
    <property type="match status" value="1"/>
</dbReference>
<comment type="miscellaneous">
    <text evidence="3">There are 2 substrate-binding sites: the catalytic A site, and the non-catalytic B site that may play a role in the transfer of substrate or product between the active site and the solvent. Alternatively, the B site may bind allosteric effectors.</text>
</comment>
<evidence type="ECO:0000259" key="5">
    <source>
        <dbReference type="Pfam" id="PF10415"/>
    </source>
</evidence>
<dbReference type="UniPathway" id="UPA00223">
    <property type="reaction ID" value="UER01007"/>
</dbReference>
<feature type="active site" evidence="3">
    <location>
        <position position="319"/>
    </location>
</feature>
<comment type="pathway">
    <text evidence="3">Carbohydrate metabolism; tricarboxylic acid cycle; (S)-malate from fumarate: step 1/1.</text>
</comment>
<dbReference type="PROSITE" id="PS00163">
    <property type="entry name" value="FUMARATE_LYASES"/>
    <property type="match status" value="1"/>
</dbReference>
<dbReference type="GO" id="GO:0006108">
    <property type="term" value="P:malate metabolic process"/>
    <property type="evidence" value="ECO:0007669"/>
    <property type="project" value="TreeGrafter"/>
</dbReference>
<dbReference type="AlphaFoldDB" id="Q0YT67"/>
<dbReference type="EC" id="4.2.1.2" evidence="3"/>
<comment type="catalytic activity">
    <reaction evidence="3">
        <text>(S)-malate = fumarate + H2O</text>
        <dbReference type="Rhea" id="RHEA:12460"/>
        <dbReference type="ChEBI" id="CHEBI:15377"/>
        <dbReference type="ChEBI" id="CHEBI:15589"/>
        <dbReference type="ChEBI" id="CHEBI:29806"/>
        <dbReference type="EC" id="4.2.1.2"/>
    </reaction>
</comment>
<reference evidence="6 7" key="2">
    <citation type="submission" date="2006-07" db="EMBL/GenBank/DDBJ databases">
        <title>Sequencing of the draft genome and assembly of Chlorobium ferroxidans DSM 13031.</title>
        <authorList>
            <consortium name="US DOE Joint Genome Institute (JGI-PGF)"/>
            <person name="Copeland A."/>
            <person name="Lucas S."/>
            <person name="Lapidus A."/>
            <person name="Barry K."/>
            <person name="Glavina del Rio T."/>
            <person name="Dalin E."/>
            <person name="Tice H."/>
            <person name="Bruce D."/>
            <person name="Pitluck S."/>
            <person name="Richardson P."/>
        </authorList>
    </citation>
    <scope>NUCLEOTIDE SEQUENCE [LARGE SCALE GENOMIC DNA]</scope>
    <source>
        <strain evidence="6 7">DSM 13031</strain>
    </source>
</reference>
<evidence type="ECO:0000256" key="3">
    <source>
        <dbReference type="HAMAP-Rule" id="MF_00743"/>
    </source>
</evidence>
<organism evidence="6 7">
    <name type="scientific">Chlorobium ferrooxidans DSM 13031</name>
    <dbReference type="NCBI Taxonomy" id="377431"/>
    <lineage>
        <taxon>Bacteria</taxon>
        <taxon>Pseudomonadati</taxon>
        <taxon>Chlorobiota</taxon>
        <taxon>Chlorobiia</taxon>
        <taxon>Chlorobiales</taxon>
        <taxon>Chlorobiaceae</taxon>
        <taxon>Chlorobium/Pelodictyon group</taxon>
        <taxon>Chlorobium</taxon>
    </lineage>
</organism>
<comment type="similarity">
    <text evidence="1 3">Belongs to the class-II fumarase/aspartase family. Fumarase subfamily.</text>
</comment>
<dbReference type="InterPro" id="IPR024083">
    <property type="entry name" value="Fumarase/histidase_N"/>
</dbReference>
<keyword evidence="2 3" id="KW-0456">Lyase</keyword>
<dbReference type="EMBL" id="AASE01000004">
    <property type="protein sequence ID" value="EAT59398.1"/>
    <property type="molecule type" value="Genomic_DNA"/>
</dbReference>
<dbReference type="SUPFAM" id="SSF48557">
    <property type="entry name" value="L-aspartase-like"/>
    <property type="match status" value="1"/>
</dbReference>
<comment type="subcellular location">
    <subcellularLocation>
        <location evidence="3">Cytoplasm</location>
    </subcellularLocation>
</comment>
<dbReference type="PRINTS" id="PR00149">
    <property type="entry name" value="FUMRATELYASE"/>
</dbReference>
<evidence type="ECO:0000259" key="4">
    <source>
        <dbReference type="Pfam" id="PF00206"/>
    </source>
</evidence>
<feature type="domain" description="Fumarase C C-terminal" evidence="5">
    <location>
        <begin position="409"/>
        <end position="461"/>
    </location>
</feature>
<dbReference type="NCBIfam" id="TIGR00979">
    <property type="entry name" value="fumC_II"/>
    <property type="match status" value="1"/>
</dbReference>
<feature type="binding site" evidence="3">
    <location>
        <begin position="325"/>
        <end position="327"/>
    </location>
    <ligand>
        <name>substrate</name>
    </ligand>
</feature>